<evidence type="ECO:0000256" key="1">
    <source>
        <dbReference type="ARBA" id="ARBA00004651"/>
    </source>
</evidence>
<evidence type="ECO:0000259" key="8">
    <source>
        <dbReference type="Pfam" id="PF12704"/>
    </source>
</evidence>
<feature type="domain" description="MacB-like periplasmic core" evidence="8">
    <location>
        <begin position="28"/>
        <end position="202"/>
    </location>
</feature>
<name>A0A238KSB8_9RHOB</name>
<keyword evidence="10" id="KW-1185">Reference proteome</keyword>
<sequence length="843" mass="88745">MNRAHFKLAWTFAKRELRGGLHGFRIFLACLALGVAAIAAVGTVRASIQAGLEAEGASLLGGDAVVRFTYRFADDDERAWMTSIASRVSETTDFRSMVVVNRDTVERGLTQVQAVDDLYPLIGETTLDPPMPLAQAFAGDATHPGAVLERVLADRLGLTAGDTFNLGDQTFTLSAILVSYPDNSGGGFGLGPRTLVLLEDLENSGLLATGTLMESNYRLDLPDDADLAVLETEAETQFADSGLRWRDARAGAPGVARFVDRIGAFLILIGLSGLAVGGVGVSSAVRSYLSGKAPVIAILKTLGATRRTIFLTYFLQIGTLTLVGVALGLILGAAIPLAFAPIIEARLPIPSDFTLHAAPLFEAAIYGILAALIFTLWPLARTEDIKPATLFRDAFGAGNTLPALKYLVATLLLLATLIGTAILFSGTAFLTLWTAGGILFALTLLVAAAAVARWTAGRFRRLSRGRPALRAALSSIGERGGETTSVVLSLGLGLAVLAAVGQIDGNLRGSIANELPDVAPSYFFVDIQPDQIDGFRTRLDSDDQVSRYEAAPMLRGIITQINGIPAREYTDHWVLRGDRGITYSAEPGDGTIITEGDWWPENYAGPPLISFAAEEGLEMGLKIGDTITTNILGRDIEASIASFREVSFEDAGMGFIMSMNPAALQGAPHSWISTVYSEPSAEAAILRDLATAYPNITAIRVRDAIDQVVQLLGGISAATRYGALATLVTGFLVLIGAAAAGIRARTYEAAVLKTLGASRATILRSFALRAALLGLAAGLVALAAGIAGGWAVSTFIMESEFTPIWSSAGIIILGGMGATLVAGLAFAWPPLAAKPAQILRARE</sequence>
<dbReference type="Proteomes" id="UP000203464">
    <property type="component" value="Unassembled WGS sequence"/>
</dbReference>
<feature type="transmembrane region" description="Helical" evidence="6">
    <location>
        <begin position="804"/>
        <end position="828"/>
    </location>
</feature>
<keyword evidence="5 6" id="KW-0472">Membrane</keyword>
<accession>A0A238KSB8</accession>
<dbReference type="EMBL" id="FXYD01000008">
    <property type="protein sequence ID" value="SMX45491.1"/>
    <property type="molecule type" value="Genomic_DNA"/>
</dbReference>
<evidence type="ECO:0000259" key="7">
    <source>
        <dbReference type="Pfam" id="PF02687"/>
    </source>
</evidence>
<dbReference type="PANTHER" id="PTHR30287">
    <property type="entry name" value="MEMBRANE COMPONENT OF PREDICTED ABC SUPERFAMILY METABOLITE UPTAKE TRANSPORTER"/>
    <property type="match status" value="1"/>
</dbReference>
<evidence type="ECO:0000256" key="6">
    <source>
        <dbReference type="SAM" id="Phobius"/>
    </source>
</evidence>
<dbReference type="InterPro" id="IPR003838">
    <property type="entry name" value="ABC3_permease_C"/>
</dbReference>
<comment type="subcellular location">
    <subcellularLocation>
        <location evidence="1">Cell membrane</location>
        <topology evidence="1">Multi-pass membrane protein</topology>
    </subcellularLocation>
</comment>
<dbReference type="AlphaFoldDB" id="A0A238KSB8"/>
<reference evidence="10" key="1">
    <citation type="submission" date="2017-05" db="EMBL/GenBank/DDBJ databases">
        <authorList>
            <person name="Rodrigo-Torres L."/>
            <person name="Arahal R. D."/>
            <person name="Lucena T."/>
        </authorList>
    </citation>
    <scope>NUCLEOTIDE SEQUENCE [LARGE SCALE GENOMIC DNA]</scope>
    <source>
        <strain evidence="10">CECT 8868</strain>
    </source>
</reference>
<dbReference type="GO" id="GO:0005886">
    <property type="term" value="C:plasma membrane"/>
    <property type="evidence" value="ECO:0007669"/>
    <property type="project" value="UniProtKB-SubCell"/>
</dbReference>
<dbReference type="InterPro" id="IPR038766">
    <property type="entry name" value="Membrane_comp_ABC_pdt"/>
</dbReference>
<organism evidence="9 10">
    <name type="scientific">Octadecabacter ascidiaceicola</name>
    <dbReference type="NCBI Taxonomy" id="1655543"/>
    <lineage>
        <taxon>Bacteria</taxon>
        <taxon>Pseudomonadati</taxon>
        <taxon>Pseudomonadota</taxon>
        <taxon>Alphaproteobacteria</taxon>
        <taxon>Rhodobacterales</taxon>
        <taxon>Roseobacteraceae</taxon>
        <taxon>Octadecabacter</taxon>
    </lineage>
</organism>
<dbReference type="OrthoDB" id="9775544at2"/>
<feature type="transmembrane region" description="Helical" evidence="6">
    <location>
        <begin position="721"/>
        <end position="745"/>
    </location>
</feature>
<feature type="domain" description="ABC3 transporter permease C-terminal" evidence="7">
    <location>
        <begin position="724"/>
        <end position="828"/>
    </location>
</feature>
<feature type="transmembrane region" description="Helical" evidence="6">
    <location>
        <begin position="363"/>
        <end position="382"/>
    </location>
</feature>
<proteinExistence type="predicted"/>
<feature type="transmembrane region" description="Helical" evidence="6">
    <location>
        <begin position="485"/>
        <end position="503"/>
    </location>
</feature>
<evidence type="ECO:0000256" key="2">
    <source>
        <dbReference type="ARBA" id="ARBA00022475"/>
    </source>
</evidence>
<evidence type="ECO:0000256" key="3">
    <source>
        <dbReference type="ARBA" id="ARBA00022692"/>
    </source>
</evidence>
<feature type="transmembrane region" description="Helical" evidence="6">
    <location>
        <begin position="403"/>
        <end position="424"/>
    </location>
</feature>
<keyword evidence="3 6" id="KW-0812">Transmembrane</keyword>
<evidence type="ECO:0000256" key="5">
    <source>
        <dbReference type="ARBA" id="ARBA00023136"/>
    </source>
</evidence>
<feature type="domain" description="ABC3 transporter permease C-terminal" evidence="7">
    <location>
        <begin position="268"/>
        <end position="381"/>
    </location>
</feature>
<dbReference type="Pfam" id="PF12704">
    <property type="entry name" value="MacB_PCD"/>
    <property type="match status" value="1"/>
</dbReference>
<dbReference type="RefSeq" id="WP_093997648.1">
    <property type="nucleotide sequence ID" value="NZ_FXYD01000008.1"/>
</dbReference>
<feature type="transmembrane region" description="Helical" evidence="6">
    <location>
        <begin position="310"/>
        <end position="343"/>
    </location>
</feature>
<evidence type="ECO:0000256" key="4">
    <source>
        <dbReference type="ARBA" id="ARBA00022989"/>
    </source>
</evidence>
<feature type="transmembrane region" description="Helical" evidence="6">
    <location>
        <begin position="262"/>
        <end position="289"/>
    </location>
</feature>
<dbReference type="InterPro" id="IPR025857">
    <property type="entry name" value="MacB_PCD"/>
</dbReference>
<keyword evidence="2" id="KW-1003">Cell membrane</keyword>
<evidence type="ECO:0000313" key="10">
    <source>
        <dbReference type="Proteomes" id="UP000203464"/>
    </source>
</evidence>
<evidence type="ECO:0000313" key="9">
    <source>
        <dbReference type="EMBL" id="SMX45491.1"/>
    </source>
</evidence>
<keyword evidence="4 6" id="KW-1133">Transmembrane helix</keyword>
<protein>
    <submittedName>
        <fullName evidence="9">FtsX-like permease family protein</fullName>
    </submittedName>
</protein>
<feature type="transmembrane region" description="Helical" evidence="6">
    <location>
        <begin position="766"/>
        <end position="792"/>
    </location>
</feature>
<dbReference type="Pfam" id="PF02687">
    <property type="entry name" value="FtsX"/>
    <property type="match status" value="2"/>
</dbReference>
<gene>
    <name evidence="9" type="ORF">OCA8868_03313</name>
</gene>
<dbReference type="PANTHER" id="PTHR30287:SF1">
    <property type="entry name" value="INNER MEMBRANE PROTEIN"/>
    <property type="match status" value="1"/>
</dbReference>
<feature type="transmembrane region" description="Helical" evidence="6">
    <location>
        <begin position="430"/>
        <end position="456"/>
    </location>
</feature>